<dbReference type="KEGG" id="mlt:VC82_882"/>
<dbReference type="PATRIC" id="fig|516051.4.peg.913"/>
<protein>
    <submittedName>
        <fullName evidence="1">Uncharacterized protein</fullName>
    </submittedName>
</protein>
<evidence type="ECO:0000313" key="1">
    <source>
        <dbReference type="EMBL" id="AKA34535.1"/>
    </source>
</evidence>
<evidence type="ECO:0000313" key="2">
    <source>
        <dbReference type="Proteomes" id="UP000032726"/>
    </source>
</evidence>
<organism evidence="1 2">
    <name type="scientific">Flagellimonas lutaonensis</name>
    <dbReference type="NCBI Taxonomy" id="516051"/>
    <lineage>
        <taxon>Bacteria</taxon>
        <taxon>Pseudomonadati</taxon>
        <taxon>Bacteroidota</taxon>
        <taxon>Flavobacteriia</taxon>
        <taxon>Flavobacteriales</taxon>
        <taxon>Flavobacteriaceae</taxon>
        <taxon>Flagellimonas</taxon>
    </lineage>
</organism>
<dbReference type="AlphaFoldDB" id="A0A0D5YQH6"/>
<keyword evidence="2" id="KW-1185">Reference proteome</keyword>
<dbReference type="Gene3D" id="3.40.91.80">
    <property type="match status" value="1"/>
</dbReference>
<dbReference type="RefSeq" id="WP_052698911.1">
    <property type="nucleotide sequence ID" value="NZ_CP011071.1"/>
</dbReference>
<dbReference type="OrthoDB" id="6710308at2"/>
<accession>A0A0D5YQH6</accession>
<sequence>MLKELGIIIGKDTKAGNIFESLFPDFMDFKYEKPSEYIKHLWDKYESQDDRNSNLNGKMFEYILASLCIREGILPLYLSAKVAFVPNVIYDLMFYTKERGPICWSVKTSLRERYKQADLESIALKYVHRKALSYLITLSEEAKGVKEKIKSGDVIGLDNVIIAATPEFDQLVADLKTFKFEEPPTVKVIESTQVVTIEKVKSVFPRS</sequence>
<dbReference type="HOGENOM" id="CLU_1325135_0_0_10"/>
<reference evidence="1 2" key="1">
    <citation type="submission" date="2015-03" db="EMBL/GenBank/DDBJ databases">
        <title>Complete genome sequence of Muricauda lutaonensis CC-HSB-11T, isolated from a coastal hot spring.</title>
        <authorList>
            <person name="Kim K.M."/>
        </authorList>
    </citation>
    <scope>NUCLEOTIDE SEQUENCE [LARGE SCALE GENOMIC DNA]</scope>
    <source>
        <strain evidence="1 2">CC-HSB-11</strain>
    </source>
</reference>
<gene>
    <name evidence="1" type="ORF">VC82_882</name>
</gene>
<dbReference type="Proteomes" id="UP000032726">
    <property type="component" value="Chromosome"/>
</dbReference>
<name>A0A0D5YQH6_9FLAO</name>
<dbReference type="EMBL" id="CP011071">
    <property type="protein sequence ID" value="AKA34535.1"/>
    <property type="molecule type" value="Genomic_DNA"/>
</dbReference>
<proteinExistence type="predicted"/>
<dbReference type="InterPro" id="IPR038365">
    <property type="entry name" value="EcoRII_C_sf"/>
</dbReference>